<evidence type="ECO:0000256" key="6">
    <source>
        <dbReference type="ARBA" id="ARBA00022692"/>
    </source>
</evidence>
<keyword evidence="8" id="KW-0249">Electron transport</keyword>
<evidence type="ECO:0000313" key="16">
    <source>
        <dbReference type="Proteomes" id="UP001642540"/>
    </source>
</evidence>
<evidence type="ECO:0000256" key="10">
    <source>
        <dbReference type="ARBA" id="ARBA00023128"/>
    </source>
</evidence>
<evidence type="ECO:0000256" key="3">
    <source>
        <dbReference type="ARBA" id="ARBA00018681"/>
    </source>
</evidence>
<feature type="transmembrane region" description="Helical" evidence="14">
    <location>
        <begin position="76"/>
        <end position="95"/>
    </location>
</feature>
<dbReference type="PANTHER" id="PTHR15469">
    <property type="entry name" value="NADH-UBIQUINONE OXIDOREDUCTASE B15 SUBUNIT"/>
    <property type="match status" value="1"/>
</dbReference>
<evidence type="ECO:0000256" key="14">
    <source>
        <dbReference type="SAM" id="Phobius"/>
    </source>
</evidence>
<keyword evidence="11 14" id="KW-0472">Membrane</keyword>
<accession>A0ABP1RDV5</accession>
<protein>
    <recommendedName>
        <fullName evidence="3">NADH dehydrogenase [ubiquinone] 1 beta subcomplex subunit 4</fullName>
    </recommendedName>
    <alternativeName>
        <fullName evidence="12">Complex I-B15</fullName>
    </alternativeName>
    <alternativeName>
        <fullName evidence="13">NADH-ubiquinone oxidoreductase B15 subunit</fullName>
    </alternativeName>
</protein>
<evidence type="ECO:0000256" key="13">
    <source>
        <dbReference type="ARBA" id="ARBA00030987"/>
    </source>
</evidence>
<comment type="similarity">
    <text evidence="2">Belongs to the complex I NDUFB4 subunit family.</text>
</comment>
<evidence type="ECO:0000256" key="7">
    <source>
        <dbReference type="ARBA" id="ARBA00022792"/>
    </source>
</evidence>
<evidence type="ECO:0000256" key="11">
    <source>
        <dbReference type="ARBA" id="ARBA00023136"/>
    </source>
</evidence>
<evidence type="ECO:0000256" key="12">
    <source>
        <dbReference type="ARBA" id="ARBA00030212"/>
    </source>
</evidence>
<organism evidence="15 16">
    <name type="scientific">Orchesella dallaii</name>
    <dbReference type="NCBI Taxonomy" id="48710"/>
    <lineage>
        <taxon>Eukaryota</taxon>
        <taxon>Metazoa</taxon>
        <taxon>Ecdysozoa</taxon>
        <taxon>Arthropoda</taxon>
        <taxon>Hexapoda</taxon>
        <taxon>Collembola</taxon>
        <taxon>Entomobryomorpha</taxon>
        <taxon>Entomobryoidea</taxon>
        <taxon>Orchesellidae</taxon>
        <taxon>Orchesellinae</taxon>
        <taxon>Orchesella</taxon>
    </lineage>
</organism>
<keyword evidence="4" id="KW-0813">Transport</keyword>
<gene>
    <name evidence="15" type="ORF">ODALV1_LOCUS19475</name>
</gene>
<dbReference type="InterPro" id="IPR009866">
    <property type="entry name" value="NADH_UbQ_OxRdtase_NDUFB4_su"/>
</dbReference>
<dbReference type="Pfam" id="PF07225">
    <property type="entry name" value="NDUF_B4"/>
    <property type="match status" value="1"/>
</dbReference>
<keyword evidence="6 14" id="KW-0812">Transmembrane</keyword>
<keyword evidence="10" id="KW-0496">Mitochondrion</keyword>
<comment type="subcellular location">
    <subcellularLocation>
        <location evidence="1">Mitochondrion inner membrane</location>
        <topology evidence="1">Single-pass membrane protein</topology>
    </subcellularLocation>
</comment>
<keyword evidence="9 14" id="KW-1133">Transmembrane helix</keyword>
<dbReference type="EMBL" id="CAXLJM020000066">
    <property type="protein sequence ID" value="CAL8121642.1"/>
    <property type="molecule type" value="Genomic_DNA"/>
</dbReference>
<name>A0ABP1RDV5_9HEXA</name>
<evidence type="ECO:0000256" key="1">
    <source>
        <dbReference type="ARBA" id="ARBA00004434"/>
    </source>
</evidence>
<reference evidence="15 16" key="1">
    <citation type="submission" date="2024-08" db="EMBL/GenBank/DDBJ databases">
        <authorList>
            <person name="Cucini C."/>
            <person name="Frati F."/>
        </authorList>
    </citation>
    <scope>NUCLEOTIDE SEQUENCE [LARGE SCALE GENOMIC DNA]</scope>
</reference>
<evidence type="ECO:0000256" key="9">
    <source>
        <dbReference type="ARBA" id="ARBA00022989"/>
    </source>
</evidence>
<keyword evidence="7" id="KW-0999">Mitochondrion inner membrane</keyword>
<evidence type="ECO:0000256" key="8">
    <source>
        <dbReference type="ARBA" id="ARBA00022982"/>
    </source>
</evidence>
<evidence type="ECO:0000256" key="2">
    <source>
        <dbReference type="ARBA" id="ARBA00007260"/>
    </source>
</evidence>
<comment type="caution">
    <text evidence="15">The sequence shown here is derived from an EMBL/GenBank/DDBJ whole genome shotgun (WGS) entry which is preliminary data.</text>
</comment>
<evidence type="ECO:0000256" key="4">
    <source>
        <dbReference type="ARBA" id="ARBA00022448"/>
    </source>
</evidence>
<dbReference type="PANTHER" id="PTHR15469:SF0">
    <property type="entry name" value="NADH DEHYDROGENASE [UBIQUINONE] 1 BETA SUBCOMPLEX SUBUNIT 4"/>
    <property type="match status" value="1"/>
</dbReference>
<keyword evidence="5" id="KW-0679">Respiratory chain</keyword>
<proteinExistence type="inferred from homology"/>
<sequence>MSSGQLPTQYDATPREMRLVEDRARLRAEFRKEYVKQITNPHRHGHGGYLFDPALQRWQSMRAQQFYYFKPNPKTGMWAAFVAFTCLAYGHMFKVSRTNKDKKYRAGLVSYRDREFKFV</sequence>
<evidence type="ECO:0000313" key="15">
    <source>
        <dbReference type="EMBL" id="CAL8121642.1"/>
    </source>
</evidence>
<dbReference type="Proteomes" id="UP001642540">
    <property type="component" value="Unassembled WGS sequence"/>
</dbReference>
<evidence type="ECO:0000256" key="5">
    <source>
        <dbReference type="ARBA" id="ARBA00022660"/>
    </source>
</evidence>
<keyword evidence="16" id="KW-1185">Reference proteome</keyword>